<keyword evidence="1" id="KW-0472">Membrane</keyword>
<sequence length="91" mass="9785">MADATQSAETDVAQAPVSVRAAVARIRGRRRDRHRHGIVGNVLLGVAAVYAAYFGWWSLCLLHGDNRVLAAGGVSVAYLLGSALWRRGWLG</sequence>
<comment type="caution">
    <text evidence="2">The sequence shown here is derived from an EMBL/GenBank/DDBJ whole genome shotgun (WGS) entry which is preliminary data.</text>
</comment>
<evidence type="ECO:0000313" key="3">
    <source>
        <dbReference type="Proteomes" id="UP001500751"/>
    </source>
</evidence>
<dbReference type="Proteomes" id="UP001500751">
    <property type="component" value="Unassembled WGS sequence"/>
</dbReference>
<dbReference type="EMBL" id="BAAAQN010000006">
    <property type="protein sequence ID" value="GAA2019054.1"/>
    <property type="molecule type" value="Genomic_DNA"/>
</dbReference>
<reference evidence="2 3" key="1">
    <citation type="journal article" date="2019" name="Int. J. Syst. Evol. Microbiol.">
        <title>The Global Catalogue of Microorganisms (GCM) 10K type strain sequencing project: providing services to taxonomists for standard genome sequencing and annotation.</title>
        <authorList>
            <consortium name="The Broad Institute Genomics Platform"/>
            <consortium name="The Broad Institute Genome Sequencing Center for Infectious Disease"/>
            <person name="Wu L."/>
            <person name="Ma J."/>
        </authorList>
    </citation>
    <scope>NUCLEOTIDE SEQUENCE [LARGE SCALE GENOMIC DNA]</scope>
    <source>
        <strain evidence="2 3">JCM 16014</strain>
    </source>
</reference>
<gene>
    <name evidence="2" type="ORF">GCM10009839_14260</name>
</gene>
<feature type="transmembrane region" description="Helical" evidence="1">
    <location>
        <begin position="68"/>
        <end position="85"/>
    </location>
</feature>
<keyword evidence="1" id="KW-0812">Transmembrane</keyword>
<organism evidence="2 3">
    <name type="scientific">Catenulispora yoronensis</name>
    <dbReference type="NCBI Taxonomy" id="450799"/>
    <lineage>
        <taxon>Bacteria</taxon>
        <taxon>Bacillati</taxon>
        <taxon>Actinomycetota</taxon>
        <taxon>Actinomycetes</taxon>
        <taxon>Catenulisporales</taxon>
        <taxon>Catenulisporaceae</taxon>
        <taxon>Catenulispora</taxon>
    </lineage>
</organism>
<feature type="transmembrane region" description="Helical" evidence="1">
    <location>
        <begin position="37"/>
        <end position="56"/>
    </location>
</feature>
<evidence type="ECO:0000313" key="2">
    <source>
        <dbReference type="EMBL" id="GAA2019054.1"/>
    </source>
</evidence>
<accession>A0ABN2TS51</accession>
<protein>
    <submittedName>
        <fullName evidence="2">Uncharacterized protein</fullName>
    </submittedName>
</protein>
<keyword evidence="3" id="KW-1185">Reference proteome</keyword>
<keyword evidence="1" id="KW-1133">Transmembrane helix</keyword>
<proteinExistence type="predicted"/>
<name>A0ABN2TS51_9ACTN</name>
<evidence type="ECO:0000256" key="1">
    <source>
        <dbReference type="SAM" id="Phobius"/>
    </source>
</evidence>
<dbReference type="RefSeq" id="WP_344664701.1">
    <property type="nucleotide sequence ID" value="NZ_BAAAQN010000006.1"/>
</dbReference>